<accession>A0A0P7YXN1</accession>
<dbReference type="InterPro" id="IPR005372">
    <property type="entry name" value="UPF0182"/>
</dbReference>
<dbReference type="AlphaFoldDB" id="A0A0P7YXN1"/>
<sequence length="952" mass="107399">MKSPRFRRFANNPPANQPTPTQNLPSLGGWWLLVGIGLLLLAFSTTLTHWLTEYWWFNAVGFDSVFKLRLGWSVLCAILAFVMYAAVLLANYSLALWLTRDRPFYTPQNNDWAPLIPGLTLYGGVALIILLSAGAAQRGAQAWELILKFLNPTAFNIADPIYQQDIGFYVFKMPVYQGLQSQGLELLIWALMLSLVVYALRGEIRWERGWKYFLTGPVKTHLCVLLSAIALFVVFGYWLARYDLLYSPGGVVFGAGYTDVNARLHAYGIMGIVTLIVGILFIVSLWRQGFSLPITSISLYVIVFLAVSGLYPWLQQSLVVEPNELAKEAPYIAHNLNFTRQAYGLTDVQREDFVVENTLNAGALDENAATLNNIRLWDYQTLLSTYQELQSLRLYYRFHDVDIDRYTIEGNYRQVMLSARELDYDAVPEKARNWVNQRLKYTHGYGVAMSPVNQVTVEGLPDFFIKNIPPTTTTDIAIDQPRIYYGEETDHHIYTGTSTDEFDYPLGNDNATNTYDGSGGVPIGSFLRRLTYALDFGTLKPLTSNYFIRSSKIHYHRNIVERAQQIAPFLQFDTDPYLALIDGRFKWIIDGYTTSDRYPYSEPIANSPDVETLVANNPTLENIAISGANYIRDAAKVVIDAYDGALTIYTIDSTDPILATYQKIFPQLFTPLAAASETLRNHFRYPLNLFQIQSQIYRAYHMADTEVFYNQEDLWQVPQQQGNNGQPEQMQPYYIIMRLPNADKEEFLQILPFTPSRKGNMVAWMAARCDGDRYGELVLYEFPKQVLVYGPQQIEGRIDQNTDISQQLTLWDQEGSSVIRGNLLAIPIDQSLLYFEPIYLQADQGALPELKRVIVAFKDTIVMRQTLPEAIAAIFGNTSGPSSGFEGSVQPASAAAPTANPSSLVQAAIEIYEQGEKALQAGDWAAYGQSQQRLGQILQQLNGELTAESTPE</sequence>
<dbReference type="Pfam" id="PF03699">
    <property type="entry name" value="UPF0182"/>
    <property type="match status" value="1"/>
</dbReference>
<dbReference type="GO" id="GO:0005576">
    <property type="term" value="C:extracellular region"/>
    <property type="evidence" value="ECO:0007669"/>
    <property type="project" value="TreeGrafter"/>
</dbReference>
<dbReference type="EMBL" id="LJZR01000015">
    <property type="protein sequence ID" value="KPQ34996.1"/>
    <property type="molecule type" value="Genomic_DNA"/>
</dbReference>
<protein>
    <recommendedName>
        <fullName evidence="5">UPF0182 protein HLUCCA11_12565</fullName>
    </recommendedName>
</protein>
<dbReference type="PATRIC" id="fig|1666911.3.peg.4664"/>
<evidence type="ECO:0000256" key="4">
    <source>
        <dbReference type="ARBA" id="ARBA00023136"/>
    </source>
</evidence>
<keyword evidence="3 5" id="KW-1133">Transmembrane helix</keyword>
<feature type="transmembrane region" description="Helical" evidence="5">
    <location>
        <begin position="72"/>
        <end position="98"/>
    </location>
</feature>
<dbReference type="PANTHER" id="PTHR39344">
    <property type="entry name" value="UPF0182 PROTEIN SLL1060"/>
    <property type="match status" value="1"/>
</dbReference>
<feature type="transmembrane region" description="Helical" evidence="5">
    <location>
        <begin position="183"/>
        <end position="200"/>
    </location>
</feature>
<dbReference type="Proteomes" id="UP000050465">
    <property type="component" value="Unassembled WGS sequence"/>
</dbReference>
<proteinExistence type="inferred from homology"/>
<dbReference type="PANTHER" id="PTHR39344:SF1">
    <property type="entry name" value="UPF0182 PROTEIN SLL1060"/>
    <property type="match status" value="1"/>
</dbReference>
<evidence type="ECO:0000313" key="6">
    <source>
        <dbReference type="EMBL" id="KPQ34996.1"/>
    </source>
</evidence>
<evidence type="ECO:0000256" key="3">
    <source>
        <dbReference type="ARBA" id="ARBA00022989"/>
    </source>
</evidence>
<keyword evidence="1 5" id="KW-1003">Cell membrane</keyword>
<comment type="caution">
    <text evidence="6">The sequence shown here is derived from an EMBL/GenBank/DDBJ whole genome shotgun (WGS) entry which is preliminary data.</text>
</comment>
<evidence type="ECO:0000256" key="1">
    <source>
        <dbReference type="ARBA" id="ARBA00022475"/>
    </source>
</evidence>
<organism evidence="6 7">
    <name type="scientific">Phormidesmis priestleyi Ana</name>
    <dbReference type="NCBI Taxonomy" id="1666911"/>
    <lineage>
        <taxon>Bacteria</taxon>
        <taxon>Bacillati</taxon>
        <taxon>Cyanobacteriota</taxon>
        <taxon>Cyanophyceae</taxon>
        <taxon>Leptolyngbyales</taxon>
        <taxon>Leptolyngbyaceae</taxon>
        <taxon>Phormidesmis</taxon>
    </lineage>
</organism>
<feature type="transmembrane region" description="Helical" evidence="5">
    <location>
        <begin position="30"/>
        <end position="52"/>
    </location>
</feature>
<feature type="transmembrane region" description="Helical" evidence="5">
    <location>
        <begin position="119"/>
        <end position="140"/>
    </location>
</feature>
<keyword evidence="4 5" id="KW-0472">Membrane</keyword>
<reference evidence="6 7" key="1">
    <citation type="submission" date="2015-09" db="EMBL/GenBank/DDBJ databases">
        <title>Identification and resolution of microdiversity through metagenomic sequencing of parallel consortia.</title>
        <authorList>
            <person name="Nelson W.C."/>
            <person name="Romine M.F."/>
            <person name="Lindemann S.R."/>
        </authorList>
    </citation>
    <scope>NUCLEOTIDE SEQUENCE [LARGE SCALE GENOMIC DNA]</scope>
    <source>
        <strain evidence="6">Ana</strain>
    </source>
</reference>
<keyword evidence="2 5" id="KW-0812">Transmembrane</keyword>
<feature type="transmembrane region" description="Helical" evidence="5">
    <location>
        <begin position="221"/>
        <end position="240"/>
    </location>
</feature>
<dbReference type="GO" id="GO:0005886">
    <property type="term" value="C:plasma membrane"/>
    <property type="evidence" value="ECO:0007669"/>
    <property type="project" value="UniProtKB-SubCell"/>
</dbReference>
<name>A0A0P7YXN1_9CYAN</name>
<gene>
    <name evidence="6" type="ORF">HLUCCA11_12565</name>
</gene>
<feature type="transmembrane region" description="Helical" evidence="5">
    <location>
        <begin position="297"/>
        <end position="314"/>
    </location>
</feature>
<evidence type="ECO:0000256" key="2">
    <source>
        <dbReference type="ARBA" id="ARBA00022692"/>
    </source>
</evidence>
<feature type="transmembrane region" description="Helical" evidence="5">
    <location>
        <begin position="264"/>
        <end position="285"/>
    </location>
</feature>
<evidence type="ECO:0000256" key="5">
    <source>
        <dbReference type="HAMAP-Rule" id="MF_01600"/>
    </source>
</evidence>
<dbReference type="HAMAP" id="MF_01600">
    <property type="entry name" value="UPF0182"/>
    <property type="match status" value="1"/>
</dbReference>
<comment type="subcellular location">
    <subcellularLocation>
        <location evidence="5">Cell membrane</location>
        <topology evidence="5">Multi-pass membrane protein</topology>
    </subcellularLocation>
</comment>
<comment type="similarity">
    <text evidence="5">Belongs to the UPF0182 family.</text>
</comment>
<evidence type="ECO:0000313" key="7">
    <source>
        <dbReference type="Proteomes" id="UP000050465"/>
    </source>
</evidence>